<name>H1YES3_9SPHI</name>
<sequence length="232" mass="26374">MQVLQHQQVTVPVVSAPTSPPSKYDPALLVKLNEVINTFAGQRHAFTLAGVVNLINNADTSEKMDHVQFVLSKNDNNFYYRMGKMEAIGENGIYLNINPDTKKVFIAEKKQINTVSVINMDQLKQVLETEDYQLTGKVNGSLETISLINENHYTCKEYTVTFDTLTKKLTNIFYRMAYVREPMNKAKEKLITIALTQCDTTGSLNKYKNKADIIDAQGKLLGKYERYQLIHL</sequence>
<evidence type="ECO:0000313" key="2">
    <source>
        <dbReference type="Proteomes" id="UP000002774"/>
    </source>
</evidence>
<dbReference type="eggNOG" id="ENOG5034941">
    <property type="taxonomic scope" value="Bacteria"/>
</dbReference>
<organism evidence="1 2">
    <name type="scientific">Mucilaginibacter paludis DSM 18603</name>
    <dbReference type="NCBI Taxonomy" id="714943"/>
    <lineage>
        <taxon>Bacteria</taxon>
        <taxon>Pseudomonadati</taxon>
        <taxon>Bacteroidota</taxon>
        <taxon>Sphingobacteriia</taxon>
        <taxon>Sphingobacteriales</taxon>
        <taxon>Sphingobacteriaceae</taxon>
        <taxon>Mucilaginibacter</taxon>
    </lineage>
</organism>
<dbReference type="STRING" id="714943.Mucpa_0140"/>
<dbReference type="AlphaFoldDB" id="H1YES3"/>
<accession>H1YES3</accession>
<dbReference type="HOGENOM" id="CLU_1193774_0_0_10"/>
<proteinExistence type="predicted"/>
<gene>
    <name evidence="1" type="ORF">Mucpa_0140</name>
</gene>
<evidence type="ECO:0000313" key="1">
    <source>
        <dbReference type="EMBL" id="EHQ24340.1"/>
    </source>
</evidence>
<dbReference type="Proteomes" id="UP000002774">
    <property type="component" value="Chromosome"/>
</dbReference>
<reference evidence="1" key="1">
    <citation type="submission" date="2011-09" db="EMBL/GenBank/DDBJ databases">
        <title>The permanent draft genome of Mucilaginibacter paludis DSM 18603.</title>
        <authorList>
            <consortium name="US DOE Joint Genome Institute (JGI-PGF)"/>
            <person name="Lucas S."/>
            <person name="Han J."/>
            <person name="Lapidus A."/>
            <person name="Bruce D."/>
            <person name="Goodwin L."/>
            <person name="Pitluck S."/>
            <person name="Peters L."/>
            <person name="Kyrpides N."/>
            <person name="Mavromatis K."/>
            <person name="Ivanova N."/>
            <person name="Mikhailova N."/>
            <person name="Held B."/>
            <person name="Detter J.C."/>
            <person name="Tapia R."/>
            <person name="Han C."/>
            <person name="Land M."/>
            <person name="Hauser L."/>
            <person name="Markowitz V."/>
            <person name="Cheng J.-F."/>
            <person name="Hugenholtz P."/>
            <person name="Woyke T."/>
            <person name="Wu D."/>
            <person name="Tindall B."/>
            <person name="Brambilla E."/>
            <person name="Klenk H.-P."/>
            <person name="Eisen J.A."/>
        </authorList>
    </citation>
    <scope>NUCLEOTIDE SEQUENCE [LARGE SCALE GENOMIC DNA]</scope>
    <source>
        <strain evidence="1">DSM 18603</strain>
    </source>
</reference>
<dbReference type="EMBL" id="CM001403">
    <property type="protein sequence ID" value="EHQ24340.1"/>
    <property type="molecule type" value="Genomic_DNA"/>
</dbReference>
<protein>
    <submittedName>
        <fullName evidence="1">Uncharacterized protein</fullName>
    </submittedName>
</protein>
<keyword evidence="2" id="KW-1185">Reference proteome</keyword>